<accession>A0ABM1TPP7</accession>
<dbReference type="Gene3D" id="3.40.640.10">
    <property type="entry name" value="Type I PLP-dependent aspartate aminotransferase-like (Major domain)"/>
    <property type="match status" value="1"/>
</dbReference>
<comment type="function">
    <text evidence="2">Converts O-phosphoseryl-tRNA(Sec) to selenocysteinyl-tRNA(Sec) required for selenoprotein biosynthesis.</text>
</comment>
<comment type="similarity">
    <text evidence="4">Belongs to the SepSecS family.</text>
</comment>
<dbReference type="Pfam" id="PF05889">
    <property type="entry name" value="SepSecS"/>
    <property type="match status" value="1"/>
</dbReference>
<evidence type="ECO:0000256" key="8">
    <source>
        <dbReference type="ARBA" id="ARBA00022679"/>
    </source>
</evidence>
<dbReference type="NCBIfam" id="TIGR03531">
    <property type="entry name" value="selenium_SpcS"/>
    <property type="match status" value="1"/>
</dbReference>
<proteinExistence type="inferred from homology"/>
<evidence type="ECO:0000256" key="16">
    <source>
        <dbReference type="ARBA" id="ARBA00032693"/>
    </source>
</evidence>
<keyword evidence="10" id="KW-0663">Pyridoxal phosphate</keyword>
<dbReference type="PIRSF" id="PIRSF017689">
    <property type="entry name" value="SepSecS"/>
    <property type="match status" value="1"/>
</dbReference>
<keyword evidence="11" id="KW-0648">Protein biosynthesis</keyword>
<evidence type="ECO:0000256" key="7">
    <source>
        <dbReference type="ARBA" id="ARBA00022555"/>
    </source>
</evidence>
<evidence type="ECO:0000313" key="19">
    <source>
        <dbReference type="RefSeq" id="XP_022257853.1"/>
    </source>
</evidence>
<evidence type="ECO:0000256" key="6">
    <source>
        <dbReference type="ARBA" id="ARBA00021963"/>
    </source>
</evidence>
<evidence type="ECO:0000256" key="3">
    <source>
        <dbReference type="ARBA" id="ARBA00004822"/>
    </source>
</evidence>
<dbReference type="InterPro" id="IPR019872">
    <property type="entry name" value="Sec-tRNA_Se_transferase"/>
</dbReference>
<evidence type="ECO:0000256" key="4">
    <source>
        <dbReference type="ARBA" id="ARBA00007037"/>
    </source>
</evidence>
<dbReference type="PANTHER" id="PTHR12944:SF2">
    <property type="entry name" value="O-PHOSPHOSERYL-TRNA(SEC) SELENIUM TRANSFERASE"/>
    <property type="match status" value="1"/>
</dbReference>
<keyword evidence="18" id="KW-1185">Reference proteome</keyword>
<dbReference type="GeneID" id="106473749"/>
<gene>
    <name evidence="19" type="primary">LOC106473749</name>
</gene>
<evidence type="ECO:0000256" key="5">
    <source>
        <dbReference type="ARBA" id="ARBA00012464"/>
    </source>
</evidence>
<evidence type="ECO:0000256" key="10">
    <source>
        <dbReference type="ARBA" id="ARBA00022898"/>
    </source>
</evidence>
<keyword evidence="12" id="KW-0711">Selenium</keyword>
<evidence type="ECO:0000256" key="11">
    <source>
        <dbReference type="ARBA" id="ARBA00022917"/>
    </source>
</evidence>
<comment type="cofactor">
    <cofactor evidence="1">
        <name>pyridoxal 5'-phosphate</name>
        <dbReference type="ChEBI" id="CHEBI:597326"/>
    </cofactor>
</comment>
<name>A0ABM1TPP7_LIMPO</name>
<dbReference type="EC" id="2.9.1.2" evidence="5"/>
<comment type="subunit">
    <text evidence="13">Homotetramer formed by a catalytic dimer and a non-catalytic dimer serving as a binding platform that orients tRNASec for catalysis. Each tetramer binds the CCA ends of two tRNAs which point to the active sites of the catalytic dimer.</text>
</comment>
<sequence>MDSNNFPGNCGAGEREARISSELVARRHFRMGHGIGRSGDINEVQPKAAGSSLMSKLTNSLVLQVLREAGAPSTASAFVVPMATGMSLVLCLLTLRHRRKGAKYVIWPRIDQKSCFKCMLTAGFEPVIVQNKLYEDELRTDIEALEKSIEELKAENIVCVLTTTSCFAPRTPDRLEEVAKLCKQYNIPHLVNNAYGVQSSKCMHLIQEASKIGRLDAYVQSSDKNFMVPVGGSIIAGFDKNLIEEIGKTYPGRASAAPSVDMFITLLDLGKQGFQKLLQQRKHRFNHLKQELTKIAEKHGERLLDTRHNPISLGITLSSFHGLEGKSLTQIGSMLFTRCISGAR</sequence>
<evidence type="ECO:0000256" key="12">
    <source>
        <dbReference type="ARBA" id="ARBA00023266"/>
    </source>
</evidence>
<protein>
    <recommendedName>
        <fullName evidence="6">O-phosphoseryl-tRNA(Sec) selenium transferase</fullName>
        <ecNumber evidence="5">2.9.1.2</ecNumber>
    </recommendedName>
    <alternativeName>
        <fullName evidence="14">Selenocysteine synthase</fullName>
    </alternativeName>
    <alternativeName>
        <fullName evidence="15">Selenocysteinyl-tRNA(Sec) synthase</fullName>
    </alternativeName>
    <alternativeName>
        <fullName evidence="16">Sep-tRNA:Sec-tRNA synthase</fullName>
    </alternativeName>
</protein>
<keyword evidence="9" id="KW-0694">RNA-binding</keyword>
<dbReference type="InterPro" id="IPR008829">
    <property type="entry name" value="SepSecS/SepCysS"/>
</dbReference>
<keyword evidence="7" id="KW-0820">tRNA-binding</keyword>
<dbReference type="SUPFAM" id="SSF53383">
    <property type="entry name" value="PLP-dependent transferases"/>
    <property type="match status" value="1"/>
</dbReference>
<dbReference type="Proteomes" id="UP000694941">
    <property type="component" value="Unplaced"/>
</dbReference>
<evidence type="ECO:0000256" key="15">
    <source>
        <dbReference type="ARBA" id="ARBA00032048"/>
    </source>
</evidence>
<evidence type="ECO:0000256" key="13">
    <source>
        <dbReference type="ARBA" id="ARBA00026053"/>
    </source>
</evidence>
<organism evidence="18 19">
    <name type="scientific">Limulus polyphemus</name>
    <name type="common">Atlantic horseshoe crab</name>
    <dbReference type="NCBI Taxonomy" id="6850"/>
    <lineage>
        <taxon>Eukaryota</taxon>
        <taxon>Metazoa</taxon>
        <taxon>Ecdysozoa</taxon>
        <taxon>Arthropoda</taxon>
        <taxon>Chelicerata</taxon>
        <taxon>Merostomata</taxon>
        <taxon>Xiphosura</taxon>
        <taxon>Limulidae</taxon>
        <taxon>Limulus</taxon>
    </lineage>
</organism>
<dbReference type="RefSeq" id="XP_022257853.1">
    <property type="nucleotide sequence ID" value="XM_022402145.1"/>
</dbReference>
<comment type="catalytic activity">
    <reaction evidence="17">
        <text>O-phospho-L-seryl-tRNA(Sec) + selenophosphate + H2O = L-selenocysteinyl-tRNA(Sec) + 2 phosphate</text>
        <dbReference type="Rhea" id="RHEA:25041"/>
        <dbReference type="Rhea" id="RHEA-COMP:9743"/>
        <dbReference type="Rhea" id="RHEA-COMP:9947"/>
        <dbReference type="ChEBI" id="CHEBI:15377"/>
        <dbReference type="ChEBI" id="CHEBI:16144"/>
        <dbReference type="ChEBI" id="CHEBI:43474"/>
        <dbReference type="ChEBI" id="CHEBI:78551"/>
        <dbReference type="ChEBI" id="CHEBI:78573"/>
        <dbReference type="EC" id="2.9.1.2"/>
    </reaction>
</comment>
<dbReference type="PANTHER" id="PTHR12944">
    <property type="entry name" value="SOLUBLE LIVER ANTIGEN/LIVER PANCREAS ANTIGEN"/>
    <property type="match status" value="1"/>
</dbReference>
<keyword evidence="8" id="KW-0808">Transferase</keyword>
<reference evidence="19" key="1">
    <citation type="submission" date="2025-08" db="UniProtKB">
        <authorList>
            <consortium name="RefSeq"/>
        </authorList>
    </citation>
    <scope>IDENTIFICATION</scope>
    <source>
        <tissue evidence="19">Muscle</tissue>
    </source>
</reference>
<evidence type="ECO:0000313" key="18">
    <source>
        <dbReference type="Proteomes" id="UP000694941"/>
    </source>
</evidence>
<evidence type="ECO:0000256" key="9">
    <source>
        <dbReference type="ARBA" id="ARBA00022884"/>
    </source>
</evidence>
<dbReference type="InterPro" id="IPR015424">
    <property type="entry name" value="PyrdxlP-dep_Trfase"/>
</dbReference>
<evidence type="ECO:0000256" key="1">
    <source>
        <dbReference type="ARBA" id="ARBA00001933"/>
    </source>
</evidence>
<dbReference type="InterPro" id="IPR015421">
    <property type="entry name" value="PyrdxlP-dep_Trfase_major"/>
</dbReference>
<comment type="pathway">
    <text evidence="3">Aminoacyl-tRNA biosynthesis; selenocysteinyl-tRNA(Sec) biosynthesis; selenocysteinyl-tRNA(Sec) from L-seryl-tRNA(Sec) (archaeal/eukaryal route): step 2/2.</text>
</comment>
<evidence type="ECO:0000256" key="17">
    <source>
        <dbReference type="ARBA" id="ARBA00048808"/>
    </source>
</evidence>
<evidence type="ECO:0000256" key="2">
    <source>
        <dbReference type="ARBA" id="ARBA00002552"/>
    </source>
</evidence>
<evidence type="ECO:0000256" key="14">
    <source>
        <dbReference type="ARBA" id="ARBA00030669"/>
    </source>
</evidence>